<gene>
    <name evidence="2" type="ORF">AVEN_170922_1</name>
</gene>
<feature type="region of interest" description="Disordered" evidence="1">
    <location>
        <begin position="1"/>
        <end position="26"/>
    </location>
</feature>
<accession>A0A4Y2JCW2</accession>
<dbReference type="Proteomes" id="UP000499080">
    <property type="component" value="Unassembled WGS sequence"/>
</dbReference>
<protein>
    <submittedName>
        <fullName evidence="2">Uncharacterized protein</fullName>
    </submittedName>
</protein>
<reference evidence="2 3" key="1">
    <citation type="journal article" date="2019" name="Sci. Rep.">
        <title>Orb-weaving spider Araneus ventricosus genome elucidates the spidroin gene catalogue.</title>
        <authorList>
            <person name="Kono N."/>
            <person name="Nakamura H."/>
            <person name="Ohtoshi R."/>
            <person name="Moran D.A.P."/>
            <person name="Shinohara A."/>
            <person name="Yoshida Y."/>
            <person name="Fujiwara M."/>
            <person name="Mori M."/>
            <person name="Tomita M."/>
            <person name="Arakawa K."/>
        </authorList>
    </citation>
    <scope>NUCLEOTIDE SEQUENCE [LARGE SCALE GENOMIC DNA]</scope>
</reference>
<dbReference type="EMBL" id="BGPR01003419">
    <property type="protein sequence ID" value="GBM87907.1"/>
    <property type="molecule type" value="Genomic_DNA"/>
</dbReference>
<evidence type="ECO:0000313" key="2">
    <source>
        <dbReference type="EMBL" id="GBM87907.1"/>
    </source>
</evidence>
<keyword evidence="3" id="KW-1185">Reference proteome</keyword>
<name>A0A4Y2JCW2_ARAVE</name>
<feature type="region of interest" description="Disordered" evidence="1">
    <location>
        <begin position="85"/>
        <end position="123"/>
    </location>
</feature>
<sequence>MSLARDGMDEEPQDGHSPPLRADTGLEYEKKTCHNCSGEEKRIRYPKPVIHNCFTPRKWRGGTPLIPLILVLLTSCFEATRGLFWDGPRNSEPRPDDEDGIRAGAPSPTPRTAPTGERLAPFL</sequence>
<dbReference type="AlphaFoldDB" id="A0A4Y2JCW2"/>
<evidence type="ECO:0000313" key="3">
    <source>
        <dbReference type="Proteomes" id="UP000499080"/>
    </source>
</evidence>
<proteinExistence type="predicted"/>
<comment type="caution">
    <text evidence="2">The sequence shown here is derived from an EMBL/GenBank/DDBJ whole genome shotgun (WGS) entry which is preliminary data.</text>
</comment>
<organism evidence="2 3">
    <name type="scientific">Araneus ventricosus</name>
    <name type="common">Orbweaver spider</name>
    <name type="synonym">Epeira ventricosa</name>
    <dbReference type="NCBI Taxonomy" id="182803"/>
    <lineage>
        <taxon>Eukaryota</taxon>
        <taxon>Metazoa</taxon>
        <taxon>Ecdysozoa</taxon>
        <taxon>Arthropoda</taxon>
        <taxon>Chelicerata</taxon>
        <taxon>Arachnida</taxon>
        <taxon>Araneae</taxon>
        <taxon>Araneomorphae</taxon>
        <taxon>Entelegynae</taxon>
        <taxon>Araneoidea</taxon>
        <taxon>Araneidae</taxon>
        <taxon>Araneus</taxon>
    </lineage>
</organism>
<evidence type="ECO:0000256" key="1">
    <source>
        <dbReference type="SAM" id="MobiDB-lite"/>
    </source>
</evidence>